<evidence type="ECO:0000256" key="3">
    <source>
        <dbReference type="ARBA" id="ARBA00022723"/>
    </source>
</evidence>
<dbReference type="Pfam" id="PF23261">
    <property type="entry name" value="zf-CCCH_11"/>
    <property type="match status" value="1"/>
</dbReference>
<sequence length="671" mass="75054">MPSVSKTAANASPQTEKPTHYTYLKEFRTEQCPLFLQHKCTQHRPFTCFHWHFLNQRRRRPIRRRDGTFNYSPDVYCTKYDETTGICPDGDDCPYLHRTTGDTERKYHLRYYKTGTCIHETDARGHCVKNGLHCAFAHGPHDLRPPVYDIREIQAQEALQNGQLGSGEGIPDLQPGVLASQAMIEKTLTEDPWWQDTNFVLANYKTDQCTKPPRLCRQGYACPHYHNSRDRRRNPRKFKYRSTPCPNVKHGDEWGEPSKCDSGDGCQYCHSRTEQQFHPEIYKSTKCNDMRQTGYCPRGPTNYSFIYCSLTVNPLASSFTSSITSSLASSIGSDSSSPTTLSTMNAKATPFYPGSNTVESVIGSALDLNFSDINVASLDKELEEQDNSVGLASQRVLGGSAPVNIPGSLARSSSFNSSSSLSTSPLSSLSQSLSQSLLSGAVSQQNQPSNMLAKQEHGLLGTPTSSSQNSLGLNGGASNIWDFVSGSFSPSPSPVFSSLTSTASSADLARLFRELDEAKRKLKQWEEAWHQVKQACEACQKDAHEAKEQAKTAEAERQLAEQKWEETERKLKELQGDFDVLCRTPGTPLLRSYGELDQLPLSKLHSIQSQLRNDLDLIDGVIYQLQSKKCIVCQKNDRCIVLQPCQHYVLCENCAPSKSECPYCRTKILKW</sequence>
<accession>A0A3Q3RAB2</accession>
<dbReference type="Proteomes" id="UP000261600">
    <property type="component" value="Unplaced"/>
</dbReference>
<dbReference type="InterPro" id="IPR000571">
    <property type="entry name" value="Znf_CCCH"/>
</dbReference>
<evidence type="ECO:0000256" key="1">
    <source>
        <dbReference type="ARBA" id="ARBA00004496"/>
    </source>
</evidence>
<keyword evidence="6 7" id="KW-0862">Zinc</keyword>
<dbReference type="Gene3D" id="3.30.40.10">
    <property type="entry name" value="Zinc/RING finger domain, C3HC4 (zinc finger)"/>
    <property type="match status" value="1"/>
</dbReference>
<dbReference type="AlphaFoldDB" id="A0A3Q3RAB2"/>
<dbReference type="Pfam" id="PF23035">
    <property type="entry name" value="zf-CCCH_UNK-like_4th"/>
    <property type="match status" value="1"/>
</dbReference>
<name>A0A3Q3RAB2_MONAL</name>
<keyword evidence="4" id="KW-0677">Repeat</keyword>
<dbReference type="InterPro" id="IPR001841">
    <property type="entry name" value="Znf_RING"/>
</dbReference>
<keyword evidence="5 7" id="KW-0863">Zinc-finger</keyword>
<feature type="zinc finger region" description="C3H1-type" evidence="7">
    <location>
        <begin position="111"/>
        <end position="141"/>
    </location>
</feature>
<reference evidence="11" key="1">
    <citation type="submission" date="2025-08" db="UniProtKB">
        <authorList>
            <consortium name="Ensembl"/>
        </authorList>
    </citation>
    <scope>IDENTIFICATION</scope>
</reference>
<evidence type="ECO:0008006" key="13">
    <source>
        <dbReference type="Google" id="ProtNLM"/>
    </source>
</evidence>
<evidence type="ECO:0000256" key="6">
    <source>
        <dbReference type="ARBA" id="ARBA00022833"/>
    </source>
</evidence>
<feature type="zinc finger region" description="C3H1-type" evidence="7">
    <location>
        <begin position="71"/>
        <end position="100"/>
    </location>
</feature>
<dbReference type="PANTHER" id="PTHR14493">
    <property type="entry name" value="UNKEMPT FAMILY MEMBER"/>
    <property type="match status" value="1"/>
</dbReference>
<evidence type="ECO:0000256" key="4">
    <source>
        <dbReference type="ARBA" id="ARBA00022737"/>
    </source>
</evidence>
<keyword evidence="2" id="KW-0963">Cytoplasm</keyword>
<keyword evidence="3 7" id="KW-0479">Metal-binding</keyword>
<dbReference type="SMART" id="SM00356">
    <property type="entry name" value="ZnF_C3H1"/>
    <property type="match status" value="3"/>
</dbReference>
<dbReference type="Pfam" id="PF18384">
    <property type="entry name" value="zf_CCCH_5"/>
    <property type="match status" value="1"/>
</dbReference>
<dbReference type="PANTHER" id="PTHR14493:SF37">
    <property type="entry name" value="E3 UBIQUITIN-PROTEIN LIGASE UNKL-RELATED"/>
    <property type="match status" value="1"/>
</dbReference>
<dbReference type="InterPro" id="IPR045234">
    <property type="entry name" value="Unkempt-like"/>
</dbReference>
<feature type="domain" description="C3H1-type" evidence="10">
    <location>
        <begin position="111"/>
        <end position="141"/>
    </location>
</feature>
<dbReference type="PROSITE" id="PS50103">
    <property type="entry name" value="ZF_C3H1"/>
    <property type="match status" value="3"/>
</dbReference>
<organism evidence="11 12">
    <name type="scientific">Monopterus albus</name>
    <name type="common">Swamp eel</name>
    <dbReference type="NCBI Taxonomy" id="43700"/>
    <lineage>
        <taxon>Eukaryota</taxon>
        <taxon>Metazoa</taxon>
        <taxon>Chordata</taxon>
        <taxon>Craniata</taxon>
        <taxon>Vertebrata</taxon>
        <taxon>Euteleostomi</taxon>
        <taxon>Actinopterygii</taxon>
        <taxon>Neopterygii</taxon>
        <taxon>Teleostei</taxon>
        <taxon>Neoteleostei</taxon>
        <taxon>Acanthomorphata</taxon>
        <taxon>Anabantaria</taxon>
        <taxon>Synbranchiformes</taxon>
        <taxon>Synbranchidae</taxon>
        <taxon>Monopterus</taxon>
    </lineage>
</organism>
<protein>
    <recommendedName>
        <fullName evidence="13">Unk like zinc finger</fullName>
    </recommendedName>
</protein>
<dbReference type="InterPro" id="IPR013083">
    <property type="entry name" value="Znf_RING/FYVE/PHD"/>
</dbReference>
<dbReference type="PROSITE" id="PS50089">
    <property type="entry name" value="ZF_RING_2"/>
    <property type="match status" value="1"/>
</dbReference>
<keyword evidence="12" id="KW-1185">Reference proteome</keyword>
<comment type="subcellular location">
    <subcellularLocation>
        <location evidence="1">Cytoplasm</location>
    </subcellularLocation>
</comment>
<keyword evidence="8" id="KW-0175">Coiled coil</keyword>
<dbReference type="Ensembl" id="ENSMALT00000030705.1">
    <property type="protein sequence ID" value="ENSMALP00000030172.1"/>
    <property type="gene ID" value="ENSMALG00000020837.1"/>
</dbReference>
<dbReference type="InterPro" id="IPR057296">
    <property type="entry name" value="UNK_Znf_5"/>
</dbReference>
<evidence type="ECO:0000256" key="5">
    <source>
        <dbReference type="ARBA" id="ARBA00022771"/>
    </source>
</evidence>
<feature type="domain" description="C3H1-type" evidence="10">
    <location>
        <begin position="71"/>
        <end position="100"/>
    </location>
</feature>
<reference evidence="11" key="2">
    <citation type="submission" date="2025-09" db="UniProtKB">
        <authorList>
            <consortium name="Ensembl"/>
        </authorList>
    </citation>
    <scope>IDENTIFICATION</scope>
</reference>
<evidence type="ECO:0000256" key="7">
    <source>
        <dbReference type="PROSITE-ProRule" id="PRU00723"/>
    </source>
</evidence>
<evidence type="ECO:0000256" key="8">
    <source>
        <dbReference type="SAM" id="Coils"/>
    </source>
</evidence>
<dbReference type="Pfam" id="PF13920">
    <property type="entry name" value="zf-C3HC4_3"/>
    <property type="match status" value="1"/>
</dbReference>
<proteinExistence type="predicted"/>
<evidence type="ECO:0000313" key="11">
    <source>
        <dbReference type="Ensembl" id="ENSMALP00000030172.1"/>
    </source>
</evidence>
<dbReference type="InterPro" id="IPR057295">
    <property type="entry name" value="UNK_Znf_4"/>
</dbReference>
<feature type="domain" description="C3H1-type" evidence="10">
    <location>
        <begin position="239"/>
        <end position="273"/>
    </location>
</feature>
<evidence type="ECO:0000256" key="2">
    <source>
        <dbReference type="ARBA" id="ARBA00022490"/>
    </source>
</evidence>
<dbReference type="GO" id="GO:0008270">
    <property type="term" value="F:zinc ion binding"/>
    <property type="evidence" value="ECO:0007669"/>
    <property type="project" value="UniProtKB-KW"/>
</dbReference>
<feature type="coiled-coil region" evidence="8">
    <location>
        <begin position="508"/>
        <end position="577"/>
    </location>
</feature>
<feature type="zinc finger region" description="C3H1-type" evidence="7">
    <location>
        <begin position="239"/>
        <end position="273"/>
    </location>
</feature>
<dbReference type="CDD" id="cd16772">
    <property type="entry name" value="RING-HC_UNKL"/>
    <property type="match status" value="1"/>
</dbReference>
<evidence type="ECO:0000259" key="9">
    <source>
        <dbReference type="PROSITE" id="PS50089"/>
    </source>
</evidence>
<feature type="domain" description="RING-type" evidence="9">
    <location>
        <begin position="630"/>
        <end position="665"/>
    </location>
</feature>
<evidence type="ECO:0000313" key="12">
    <source>
        <dbReference type="Proteomes" id="UP000261600"/>
    </source>
</evidence>
<dbReference type="Pfam" id="PF25427">
    <property type="entry name" value="zf-CCCH_UNK"/>
    <property type="match status" value="1"/>
</dbReference>
<dbReference type="GO" id="GO:0005737">
    <property type="term" value="C:cytoplasm"/>
    <property type="evidence" value="ECO:0007669"/>
    <property type="project" value="UniProtKB-SubCell"/>
</dbReference>
<evidence type="ECO:0000259" key="10">
    <source>
        <dbReference type="PROSITE" id="PS50103"/>
    </source>
</evidence>
<dbReference type="InterPro" id="IPR040594">
    <property type="entry name" value="UNK_Znf_1"/>
</dbReference>